<sequence>MDPLTTTAAAGMRSRLETLDLLANNLANVSSPGFKADREAYSLYMAEESLLASEEGGIPQTSAPVIETHHTDYGQGLLTSTGNSTDLALSGTGFFQVDGPNGTLLTRNGRLQVTRDGRLTTMDGYALSTVEPRRIRLNPEAPFSVDPDGTVRQDGAAMGRLKLVNLGSKAQAARREGLYFSLDARGVQGLTEARAEVRQGSLEASNYSASEAAVKLVGVLRQFEALQRASQLGAEMSRRAVEEVARVTA</sequence>
<dbReference type="SUPFAM" id="SSF117143">
    <property type="entry name" value="Flagellar hook protein flgE"/>
    <property type="match status" value="1"/>
</dbReference>
<dbReference type="RefSeq" id="WP_194449251.1">
    <property type="nucleotide sequence ID" value="NZ_CP063849.1"/>
</dbReference>
<dbReference type="Proteomes" id="UP000593892">
    <property type="component" value="Chromosome"/>
</dbReference>
<keyword evidence="7" id="KW-1185">Reference proteome</keyword>
<dbReference type="NCBIfam" id="TIGR03506">
    <property type="entry name" value="FlgEFG_subfam"/>
    <property type="match status" value="1"/>
</dbReference>
<comment type="subcellular location">
    <subcellularLocation>
        <location evidence="1 4">Bacterial flagellum basal body</location>
    </subcellularLocation>
</comment>
<keyword evidence="3 4" id="KW-0975">Bacterial flagellum</keyword>
<dbReference type="KEGG" id="pfer:IRI77_33325"/>
<evidence type="ECO:0000256" key="1">
    <source>
        <dbReference type="ARBA" id="ARBA00004117"/>
    </source>
</evidence>
<gene>
    <name evidence="6" type="ORF">IRI77_33325</name>
</gene>
<dbReference type="InterPro" id="IPR020013">
    <property type="entry name" value="Flagellar_FlgE/F/G"/>
</dbReference>
<organism evidence="6 7">
    <name type="scientific">Paludibaculum fermentans</name>
    <dbReference type="NCBI Taxonomy" id="1473598"/>
    <lineage>
        <taxon>Bacteria</taxon>
        <taxon>Pseudomonadati</taxon>
        <taxon>Acidobacteriota</taxon>
        <taxon>Terriglobia</taxon>
        <taxon>Bryobacterales</taxon>
        <taxon>Bryobacteraceae</taxon>
        <taxon>Paludibaculum</taxon>
    </lineage>
</organism>
<reference evidence="6 7" key="1">
    <citation type="submission" date="2020-10" db="EMBL/GenBank/DDBJ databases">
        <title>Complete genome sequence of Paludibaculum fermentans P105T, a facultatively anaerobic acidobacterium capable of dissimilatory Fe(III) reduction.</title>
        <authorList>
            <person name="Dedysh S.N."/>
            <person name="Beletsky A.V."/>
            <person name="Kulichevskaya I.S."/>
            <person name="Mardanov A.V."/>
            <person name="Ravin N.V."/>
        </authorList>
    </citation>
    <scope>NUCLEOTIDE SEQUENCE [LARGE SCALE GENOMIC DNA]</scope>
    <source>
        <strain evidence="6 7">P105</strain>
    </source>
</reference>
<protein>
    <submittedName>
        <fullName evidence="6">Flagellar hook basal-body protein</fullName>
    </submittedName>
</protein>
<keyword evidence="6" id="KW-0966">Cell projection</keyword>
<proteinExistence type="inferred from homology"/>
<keyword evidence="6" id="KW-0282">Flagellum</keyword>
<dbReference type="PANTHER" id="PTHR30435">
    <property type="entry name" value="FLAGELLAR PROTEIN"/>
    <property type="match status" value="1"/>
</dbReference>
<comment type="similarity">
    <text evidence="2 4">Belongs to the flagella basal body rod proteins family.</text>
</comment>
<dbReference type="EMBL" id="CP063849">
    <property type="protein sequence ID" value="QOY87584.1"/>
    <property type="molecule type" value="Genomic_DNA"/>
</dbReference>
<feature type="domain" description="Flagellar hook protein FlgE/F/G-like D1" evidence="5">
    <location>
        <begin position="88"/>
        <end position="152"/>
    </location>
</feature>
<name>A0A7S7NQR8_PALFE</name>
<keyword evidence="6" id="KW-0969">Cilium</keyword>
<dbReference type="GO" id="GO:0009425">
    <property type="term" value="C:bacterial-type flagellum basal body"/>
    <property type="evidence" value="ECO:0007669"/>
    <property type="project" value="UniProtKB-SubCell"/>
</dbReference>
<evidence type="ECO:0000313" key="6">
    <source>
        <dbReference type="EMBL" id="QOY87584.1"/>
    </source>
</evidence>
<dbReference type="InterPro" id="IPR053967">
    <property type="entry name" value="LlgE_F_G-like_D1"/>
</dbReference>
<evidence type="ECO:0000259" key="5">
    <source>
        <dbReference type="Pfam" id="PF22692"/>
    </source>
</evidence>
<accession>A0A7S7NQR8</accession>
<dbReference type="InterPro" id="IPR037925">
    <property type="entry name" value="FlgE/F/G-like"/>
</dbReference>
<evidence type="ECO:0000256" key="4">
    <source>
        <dbReference type="RuleBase" id="RU362116"/>
    </source>
</evidence>
<dbReference type="PANTHER" id="PTHR30435:SF19">
    <property type="entry name" value="FLAGELLAR BASAL-BODY ROD PROTEIN FLGG"/>
    <property type="match status" value="1"/>
</dbReference>
<dbReference type="AlphaFoldDB" id="A0A7S7NQR8"/>
<evidence type="ECO:0000256" key="2">
    <source>
        <dbReference type="ARBA" id="ARBA00009677"/>
    </source>
</evidence>
<dbReference type="Pfam" id="PF22692">
    <property type="entry name" value="LlgE_F_G_D1"/>
    <property type="match status" value="1"/>
</dbReference>
<dbReference type="GO" id="GO:0071978">
    <property type="term" value="P:bacterial-type flagellum-dependent swarming motility"/>
    <property type="evidence" value="ECO:0007669"/>
    <property type="project" value="TreeGrafter"/>
</dbReference>
<evidence type="ECO:0000256" key="3">
    <source>
        <dbReference type="ARBA" id="ARBA00023143"/>
    </source>
</evidence>
<evidence type="ECO:0000313" key="7">
    <source>
        <dbReference type="Proteomes" id="UP000593892"/>
    </source>
</evidence>